<dbReference type="HOGENOM" id="CLU_2045824_0_0_0"/>
<dbReference type="AlphaFoldDB" id="E8U8F4"/>
<organism evidence="2 3">
    <name type="scientific">Deinococcus maricopensis (strain DSM 21211 / LMG 22137 / NRRL B-23946 / LB-34)</name>
    <dbReference type="NCBI Taxonomy" id="709986"/>
    <lineage>
        <taxon>Bacteria</taxon>
        <taxon>Thermotogati</taxon>
        <taxon>Deinococcota</taxon>
        <taxon>Deinococci</taxon>
        <taxon>Deinococcales</taxon>
        <taxon>Deinococcaceae</taxon>
        <taxon>Deinococcus</taxon>
    </lineage>
</organism>
<evidence type="ECO:0000256" key="1">
    <source>
        <dbReference type="SAM" id="SignalP"/>
    </source>
</evidence>
<reference evidence="3" key="2">
    <citation type="submission" date="2011-01" db="EMBL/GenBank/DDBJ databases">
        <title>The complete genome of Deinococcus maricopensis DSM 21211.</title>
        <authorList>
            <consortium name="US DOE Joint Genome Institute (JGI-PGF)"/>
            <person name="Lucas S."/>
            <person name="Copeland A."/>
            <person name="Lapidus A."/>
            <person name="Goodwin L."/>
            <person name="Pitluck S."/>
            <person name="Kyrpides N."/>
            <person name="Mavromatis K."/>
            <person name="Pagani I."/>
            <person name="Ivanova N."/>
            <person name="Ovchinnikova G."/>
            <person name="Zeytun A."/>
            <person name="Detter J.C."/>
            <person name="Han C."/>
            <person name="Land M."/>
            <person name="Hauser L."/>
            <person name="Markowitz V."/>
            <person name="Cheng J.-F."/>
            <person name="Hugenholtz P."/>
            <person name="Woyke T."/>
            <person name="Wu D."/>
            <person name="Pukall R."/>
            <person name="Gehrich-Schroeter G."/>
            <person name="Brambilla E."/>
            <person name="Klenk H.-P."/>
            <person name="Eisen J.A."/>
        </authorList>
    </citation>
    <scope>NUCLEOTIDE SEQUENCE [LARGE SCALE GENOMIC DNA]</scope>
    <source>
        <strain evidence="3">DSM 21211 / LMG 22137 / NRRL B-23946 / LB-34</strain>
    </source>
</reference>
<dbReference type="Proteomes" id="UP000008635">
    <property type="component" value="Chromosome"/>
</dbReference>
<proteinExistence type="predicted"/>
<keyword evidence="1" id="KW-0732">Signal</keyword>
<dbReference type="EMBL" id="CP002454">
    <property type="protein sequence ID" value="ADV67343.1"/>
    <property type="molecule type" value="Genomic_DNA"/>
</dbReference>
<dbReference type="STRING" id="709986.Deima_1694"/>
<evidence type="ECO:0000313" key="3">
    <source>
        <dbReference type="Proteomes" id="UP000008635"/>
    </source>
</evidence>
<protein>
    <recommendedName>
        <fullName evidence="4">DUF306 domain-containing protein</fullName>
    </recommendedName>
</protein>
<dbReference type="KEGG" id="dmr:Deima_1694"/>
<feature type="chain" id="PRO_5003232453" description="DUF306 domain-containing protein" evidence="1">
    <location>
        <begin position="18"/>
        <end position="120"/>
    </location>
</feature>
<evidence type="ECO:0008006" key="4">
    <source>
        <dbReference type="Google" id="ProtNLM"/>
    </source>
</evidence>
<feature type="signal peptide" evidence="1">
    <location>
        <begin position="1"/>
        <end position="17"/>
    </location>
</feature>
<gene>
    <name evidence="2" type="ordered locus">Deima_1694</name>
</gene>
<evidence type="ECO:0000313" key="2">
    <source>
        <dbReference type="EMBL" id="ADV67343.1"/>
    </source>
</evidence>
<name>E8U8F4_DEIML</name>
<reference evidence="2 3" key="1">
    <citation type="journal article" date="2011" name="Stand. Genomic Sci.">
        <title>Complete genome sequence of Deinococcus maricopensis type strain (LB-34).</title>
        <authorList>
            <person name="Pukall R."/>
            <person name="Zeytun A."/>
            <person name="Lucas S."/>
            <person name="Lapidus A."/>
            <person name="Hammon N."/>
            <person name="Deshpande S."/>
            <person name="Nolan M."/>
            <person name="Cheng J.F."/>
            <person name="Pitluck S."/>
            <person name="Liolios K."/>
            <person name="Pagani I."/>
            <person name="Mikhailova N."/>
            <person name="Ivanova N."/>
            <person name="Mavromatis K."/>
            <person name="Pati A."/>
            <person name="Tapia R."/>
            <person name="Han C."/>
            <person name="Goodwin L."/>
            <person name="Chen A."/>
            <person name="Palaniappan K."/>
            <person name="Land M."/>
            <person name="Hauser L."/>
            <person name="Chang Y.J."/>
            <person name="Jeffries C.D."/>
            <person name="Brambilla E.M."/>
            <person name="Rohde M."/>
            <person name="Goker M."/>
            <person name="Detter J.C."/>
            <person name="Woyke T."/>
            <person name="Bristow J."/>
            <person name="Eisen J.A."/>
            <person name="Markowitz V."/>
            <person name="Hugenholtz P."/>
            <person name="Kyrpides N.C."/>
            <person name="Klenk H.P."/>
        </authorList>
    </citation>
    <scope>NUCLEOTIDE SEQUENCE [LARGE SCALE GENOMIC DNA]</scope>
    <source>
        <strain evidence="3">DSM 21211 / LMG 22137 / NRRL B-23946 / LB-34</strain>
    </source>
</reference>
<accession>E8U8F4</accession>
<keyword evidence="3" id="KW-1185">Reference proteome</keyword>
<dbReference type="RefSeq" id="WP_013556848.1">
    <property type="nucleotide sequence ID" value="NC_014958.1"/>
</dbReference>
<sequence precursor="true">MRRAALLLLLTLSPALAAPNYTGAWTFTARGEDGTVLTQKARITQVVRGGRVYLSGYGLSGALRGSTGAFSSVSRDADATRTYAGTLTFSVRSARGSGTLKEAYRGGRVIVTHFSITGRR</sequence>